<keyword evidence="1" id="KW-0808">Transferase</keyword>
<evidence type="ECO:0000313" key="2">
    <source>
        <dbReference type="Proteomes" id="UP000622405"/>
    </source>
</evidence>
<reference evidence="1 2" key="1">
    <citation type="journal article" date="2020" name="mSystems">
        <title>Defining Genomic and Predicted Metabolic Features of the Acetobacterium Genus.</title>
        <authorList>
            <person name="Ross D.E."/>
            <person name="Marshall C.W."/>
            <person name="Gulliver D."/>
            <person name="May H.D."/>
            <person name="Norman R.S."/>
        </authorList>
    </citation>
    <scope>NUCLEOTIDE SEQUENCE [LARGE SCALE GENOMIC DNA]</scope>
    <source>
        <strain evidence="1 2">DSM 4132</strain>
    </source>
</reference>
<dbReference type="EMBL" id="WJBE01000013">
    <property type="protein sequence ID" value="MBC3900615.1"/>
    <property type="molecule type" value="Genomic_DNA"/>
</dbReference>
<proteinExistence type="predicted"/>
<keyword evidence="2" id="KW-1185">Reference proteome</keyword>
<organism evidence="1 2">
    <name type="scientific">Acetobacterium malicum</name>
    <dbReference type="NCBI Taxonomy" id="52692"/>
    <lineage>
        <taxon>Bacteria</taxon>
        <taxon>Bacillati</taxon>
        <taxon>Bacillota</taxon>
        <taxon>Clostridia</taxon>
        <taxon>Eubacteriales</taxon>
        <taxon>Eubacteriaceae</taxon>
        <taxon>Acetobacterium</taxon>
    </lineage>
</organism>
<evidence type="ECO:0000313" key="1">
    <source>
        <dbReference type="EMBL" id="MBC3900615.1"/>
    </source>
</evidence>
<dbReference type="Proteomes" id="UP000622405">
    <property type="component" value="Unassembled WGS sequence"/>
</dbReference>
<gene>
    <name evidence="1" type="ORF">GH811_13420</name>
</gene>
<name>A0ABR6Z050_9FIRM</name>
<comment type="caution">
    <text evidence="1">The sequence shown here is derived from an EMBL/GenBank/DDBJ whole genome shotgun (WGS) entry which is preliminary data.</text>
</comment>
<dbReference type="GO" id="GO:0016740">
    <property type="term" value="F:transferase activity"/>
    <property type="evidence" value="ECO:0007669"/>
    <property type="project" value="UniProtKB-KW"/>
</dbReference>
<dbReference type="Pfam" id="PF08843">
    <property type="entry name" value="AbiEii"/>
    <property type="match status" value="1"/>
</dbReference>
<sequence length="295" mass="34301">MSKADSIKARLKNLAIKEGKQFDYYLMLYFIERLLYRLSISKYSDVFILKGGLFLYTILDENARATKDVDMLAKEISNQLDSIKGIFLEISSIDVDDGVKFINDSIEVERIKEDADYEGVRVKLLAKLDNTKKILQLDIGFGDVIVPEAKEIEYPSLLKMEKTKVKAYSVESVIAEKFEAMVYLGEFNSRMKDFYDIYSLSKKFDFDGPVLQKAIVATFKKRGVSLNQKPHIFTTAFINSVDKKRQWESFKKRIKFQSEVDFETVMKSIVSFLEPVIEQIDLFEKCWSYSDQKWK</sequence>
<protein>
    <submittedName>
        <fullName evidence="1">Nucleotidyl transferase AbiEii/AbiGii toxin family protein</fullName>
    </submittedName>
</protein>
<accession>A0ABR6Z050</accession>
<dbReference type="InterPro" id="IPR014942">
    <property type="entry name" value="AbiEii"/>
</dbReference>